<keyword evidence="1" id="KW-0472">Membrane</keyword>
<keyword evidence="1" id="KW-0812">Transmembrane</keyword>
<dbReference type="AlphaFoldDB" id="A0A4R2KS26"/>
<dbReference type="RefSeq" id="WP_132245643.1">
    <property type="nucleotide sequence ID" value="NZ_SLWV01000014.1"/>
</dbReference>
<dbReference type="OrthoDB" id="1956226at2"/>
<reference evidence="2 3" key="1">
    <citation type="submission" date="2019-03" db="EMBL/GenBank/DDBJ databases">
        <title>Genomic Encyclopedia of Type Strains, Phase IV (KMG-IV): sequencing the most valuable type-strain genomes for metagenomic binning, comparative biology and taxonomic classification.</title>
        <authorList>
            <person name="Goeker M."/>
        </authorList>
    </citation>
    <scope>NUCLEOTIDE SEQUENCE [LARGE SCALE GENOMIC DNA]</scope>
    <source>
        <strain evidence="2 3">DSM 102940</strain>
    </source>
</reference>
<name>A0A4R2KS26_9FIRM</name>
<dbReference type="Proteomes" id="UP000294919">
    <property type="component" value="Unassembled WGS sequence"/>
</dbReference>
<accession>A0A4R2KS26</accession>
<organism evidence="2 3">
    <name type="scientific">Marinisporobacter balticus</name>
    <dbReference type="NCBI Taxonomy" id="2018667"/>
    <lineage>
        <taxon>Bacteria</taxon>
        <taxon>Bacillati</taxon>
        <taxon>Bacillota</taxon>
        <taxon>Clostridia</taxon>
        <taxon>Peptostreptococcales</taxon>
        <taxon>Thermotaleaceae</taxon>
        <taxon>Marinisporobacter</taxon>
    </lineage>
</organism>
<dbReference type="EMBL" id="SLWV01000014">
    <property type="protein sequence ID" value="TCO73789.1"/>
    <property type="molecule type" value="Genomic_DNA"/>
</dbReference>
<keyword evidence="3" id="KW-1185">Reference proteome</keyword>
<feature type="transmembrane region" description="Helical" evidence="1">
    <location>
        <begin position="7"/>
        <end position="32"/>
    </location>
</feature>
<gene>
    <name evidence="2" type="ORF">EV214_11422</name>
</gene>
<protein>
    <submittedName>
        <fullName evidence="2">Uncharacterized protein</fullName>
    </submittedName>
</protein>
<evidence type="ECO:0000313" key="2">
    <source>
        <dbReference type="EMBL" id="TCO73789.1"/>
    </source>
</evidence>
<keyword evidence="1" id="KW-1133">Transmembrane helix</keyword>
<evidence type="ECO:0000256" key="1">
    <source>
        <dbReference type="SAM" id="Phobius"/>
    </source>
</evidence>
<proteinExistence type="predicted"/>
<sequence>MDHKNTITGIIVFFVFIMFGGFVGIFAGYFLVGQAEAEGFPVVQKEKEIDNEQIEEQEEPQIEEVLEELPPIEISKLNDLYHVLDIWKEIIQRTANEQLTHKEAGKLIYTISSEMYKRNIPEEFSLFRLKNIIVDNGKGQLKELNYSNFTYDSEKIIYVDAIETYENDTFTYKLKFVNENENWYFAAQLDK</sequence>
<evidence type="ECO:0000313" key="3">
    <source>
        <dbReference type="Proteomes" id="UP000294919"/>
    </source>
</evidence>
<comment type="caution">
    <text evidence="2">The sequence shown here is derived from an EMBL/GenBank/DDBJ whole genome shotgun (WGS) entry which is preliminary data.</text>
</comment>